<dbReference type="Proteomes" id="UP000182334">
    <property type="component" value="Chromosome III"/>
</dbReference>
<dbReference type="EMBL" id="LT635758">
    <property type="protein sequence ID" value="SGZ51402.1"/>
    <property type="molecule type" value="Genomic_DNA"/>
</dbReference>
<dbReference type="PANTHER" id="PTHR17224">
    <property type="entry name" value="PEPTIDYL-TRNA HYDROLASE"/>
    <property type="match status" value="1"/>
</dbReference>
<proteinExistence type="inferred from homology"/>
<evidence type="ECO:0000256" key="3">
    <source>
        <dbReference type="ARBA" id="ARBA00022801"/>
    </source>
</evidence>
<dbReference type="PANTHER" id="PTHR17224:SF1">
    <property type="entry name" value="PEPTIDYL-TRNA HYDROLASE"/>
    <property type="match status" value="1"/>
</dbReference>
<evidence type="ECO:0000313" key="6">
    <source>
        <dbReference type="EMBL" id="SGZ51402.1"/>
    </source>
</evidence>
<dbReference type="SUPFAM" id="SSF53178">
    <property type="entry name" value="Peptidyl-tRNA hydrolase-like"/>
    <property type="match status" value="1"/>
</dbReference>
<dbReference type="GO" id="GO:0000049">
    <property type="term" value="F:tRNA binding"/>
    <property type="evidence" value="ECO:0007669"/>
    <property type="project" value="UniProtKB-KW"/>
</dbReference>
<accession>A0A1L0BMK2</accession>
<comment type="similarity">
    <text evidence="5">Belongs to the PTH family.</text>
</comment>
<evidence type="ECO:0000256" key="2">
    <source>
        <dbReference type="ARBA" id="ARBA00022555"/>
    </source>
</evidence>
<dbReference type="Gene3D" id="3.40.50.1470">
    <property type="entry name" value="Peptidyl-tRNA hydrolase"/>
    <property type="match status" value="1"/>
</dbReference>
<dbReference type="CDD" id="cd00462">
    <property type="entry name" value="PTH"/>
    <property type="match status" value="1"/>
</dbReference>
<keyword evidence="4" id="KW-0694">RNA-binding</keyword>
<dbReference type="EC" id="3.1.1.29" evidence="1"/>
<dbReference type="GO" id="GO:0004045">
    <property type="term" value="F:peptidyl-tRNA hydrolase activity"/>
    <property type="evidence" value="ECO:0007669"/>
    <property type="project" value="UniProtKB-EC"/>
</dbReference>
<evidence type="ECO:0000256" key="4">
    <source>
        <dbReference type="ARBA" id="ARBA00022884"/>
    </source>
</evidence>
<dbReference type="STRING" id="45354.A0A1L0BMK2"/>
<gene>
    <name evidence="6" type="ORF">SAMEA4029010_CIC11G00000003839</name>
</gene>
<evidence type="ECO:0000256" key="5">
    <source>
        <dbReference type="ARBA" id="ARBA00038063"/>
    </source>
</evidence>
<keyword evidence="3" id="KW-0378">Hydrolase</keyword>
<dbReference type="OrthoDB" id="1711136at2759"/>
<reference evidence="6 7" key="1">
    <citation type="submission" date="2016-10" db="EMBL/GenBank/DDBJ databases">
        <authorList>
            <person name="de Groot N.N."/>
        </authorList>
    </citation>
    <scope>NUCLEOTIDE SEQUENCE [LARGE SCALE GENOMIC DNA]</scope>
    <source>
        <strain evidence="6 7">CBS 141442</strain>
    </source>
</reference>
<dbReference type="InterPro" id="IPR036416">
    <property type="entry name" value="Pept_tRNA_hydro_sf"/>
</dbReference>
<evidence type="ECO:0000313" key="7">
    <source>
        <dbReference type="Proteomes" id="UP000182334"/>
    </source>
</evidence>
<dbReference type="InterPro" id="IPR018171">
    <property type="entry name" value="Pept_tRNA_hydro_CS"/>
</dbReference>
<organism evidence="6 7">
    <name type="scientific">Sungouiella intermedia</name>
    <dbReference type="NCBI Taxonomy" id="45354"/>
    <lineage>
        <taxon>Eukaryota</taxon>
        <taxon>Fungi</taxon>
        <taxon>Dikarya</taxon>
        <taxon>Ascomycota</taxon>
        <taxon>Saccharomycotina</taxon>
        <taxon>Pichiomycetes</taxon>
        <taxon>Metschnikowiaceae</taxon>
        <taxon>Sungouiella</taxon>
    </lineage>
</organism>
<dbReference type="PROSITE" id="PS01196">
    <property type="entry name" value="PEPT_TRNA_HYDROL_2"/>
    <property type="match status" value="1"/>
</dbReference>
<dbReference type="AlphaFoldDB" id="A0A1L0BMK2"/>
<keyword evidence="2" id="KW-0820">tRNA-binding</keyword>
<keyword evidence="7" id="KW-1185">Reference proteome</keyword>
<dbReference type="Pfam" id="PF01195">
    <property type="entry name" value="Pept_tRNA_hydro"/>
    <property type="match status" value="1"/>
</dbReference>
<evidence type="ECO:0000256" key="1">
    <source>
        <dbReference type="ARBA" id="ARBA00013260"/>
    </source>
</evidence>
<name>A0A1L0BMK2_9ASCO</name>
<sequence length="214" mass="24113">MLSGVFSRLGLPLGTKVYSRQYSLPASSVVIASIGNPSPQYDGTRHSVGHWVLDEVKEKYWKDFSRFSGASGVEIATSETNPNVLLAKSIKSYMNLQGKPISKFWQKYKKEARLVIVHDELQIPLGKVQIRRRNTSARGHNGLRSIDNSMGNDYTKIAIGIGKPAAKHDLVSDYVLSKFTKNEMDVLREVTIPRVVQILEEISQGKYINERYEK</sequence>
<dbReference type="NCBIfam" id="TIGR00447">
    <property type="entry name" value="pth"/>
    <property type="match status" value="1"/>
</dbReference>
<dbReference type="InterPro" id="IPR001328">
    <property type="entry name" value="Pept_tRNA_hydro"/>
</dbReference>
<protein>
    <recommendedName>
        <fullName evidence="1">peptidyl-tRNA hydrolase</fullName>
        <ecNumber evidence="1">3.1.1.29</ecNumber>
    </recommendedName>
</protein>